<feature type="coiled-coil region" evidence="1">
    <location>
        <begin position="517"/>
        <end position="544"/>
    </location>
</feature>
<feature type="region of interest" description="Disordered" evidence="2">
    <location>
        <begin position="148"/>
        <end position="206"/>
    </location>
</feature>
<sequence>MASSSHEDLDSLFGDAEYQDELENEPQTVNKRSIIQFPRAAALSQNVGTIAPFSVPSSTEHPHSSGHLSSPSILSTMSVVSEAALPLGKRNASPGPSPQTKRRRIDTEDPVSANKSKNILTNLGLAVGTSDTLTQAKLKSVAGLLAPSANAPRSTSRAPKVNKSSAVAHPNPLPVTSGTGTATDPVIISDEPPNQSPSSTKRTTRSQEAHLLLDALPNDPSDVLTQTLRKILKNPTTVPRGRSTVCRDTAVYLANGRLTGTPFLRLLRHLAGPTRRANPALGLTLLKKLVEAMRATEIAVSKPAPAGPSSAASTPMPVTPDTPSTTSFGPQDGSSFHYATEKSFEPSLFSEMDFSTMGFDSLSLPTIPEADPIAPADMVIDPELLALSNNPGFIQNANMPQSLDNFEVNLAELFGALPPESDGATPAKVSMTMPEPLSADPSIDWNALTGIPFEDLLATWVPEEQCLPAAKLPQASANIFPLPLPVVQPPVTPTAYIPDQKTKQQATSSGTVRIPARAEALALLEQARARKKELEGKLLAARRQLWGCKIEAGVERNLLEALKKA</sequence>
<evidence type="ECO:0000313" key="3">
    <source>
        <dbReference type="EMBL" id="CAE6423016.1"/>
    </source>
</evidence>
<accession>A0A8H2XBU8</accession>
<feature type="compositionally biased region" description="Polar residues" evidence="2">
    <location>
        <begin position="192"/>
        <end position="201"/>
    </location>
</feature>
<dbReference type="EMBL" id="CAJMWW010000077">
    <property type="protein sequence ID" value="CAE6423016.1"/>
    <property type="molecule type" value="Genomic_DNA"/>
</dbReference>
<keyword evidence="1" id="KW-0175">Coiled coil</keyword>
<feature type="region of interest" description="Disordered" evidence="2">
    <location>
        <begin position="301"/>
        <end position="336"/>
    </location>
</feature>
<gene>
    <name evidence="3" type="ORF">RDB_LOCUS49203</name>
</gene>
<feature type="region of interest" description="Disordered" evidence="2">
    <location>
        <begin position="86"/>
        <end position="113"/>
    </location>
</feature>
<reference evidence="3" key="1">
    <citation type="submission" date="2021-01" db="EMBL/GenBank/DDBJ databases">
        <authorList>
            <person name="Kaushik A."/>
        </authorList>
    </citation>
    <scope>NUCLEOTIDE SEQUENCE</scope>
    <source>
        <strain evidence="3">AG3-T5</strain>
    </source>
</reference>
<evidence type="ECO:0000256" key="1">
    <source>
        <dbReference type="SAM" id="Coils"/>
    </source>
</evidence>
<feature type="region of interest" description="Disordered" evidence="2">
    <location>
        <begin position="1"/>
        <end position="32"/>
    </location>
</feature>
<comment type="caution">
    <text evidence="3">The sequence shown here is derived from an EMBL/GenBank/DDBJ whole genome shotgun (WGS) entry which is preliminary data.</text>
</comment>
<proteinExistence type="predicted"/>
<feature type="compositionally biased region" description="Polar residues" evidence="2">
    <location>
        <begin position="151"/>
        <end position="165"/>
    </location>
</feature>
<organism evidence="3 4">
    <name type="scientific">Rhizoctonia solani</name>
    <dbReference type="NCBI Taxonomy" id="456999"/>
    <lineage>
        <taxon>Eukaryota</taxon>
        <taxon>Fungi</taxon>
        <taxon>Dikarya</taxon>
        <taxon>Basidiomycota</taxon>
        <taxon>Agaricomycotina</taxon>
        <taxon>Agaricomycetes</taxon>
        <taxon>Cantharellales</taxon>
        <taxon>Ceratobasidiaceae</taxon>
        <taxon>Rhizoctonia</taxon>
    </lineage>
</organism>
<dbReference type="Proteomes" id="UP000663841">
    <property type="component" value="Unassembled WGS sequence"/>
</dbReference>
<protein>
    <submittedName>
        <fullName evidence="3">Uncharacterized protein</fullName>
    </submittedName>
</protein>
<name>A0A8H2XBU8_9AGAM</name>
<evidence type="ECO:0000313" key="4">
    <source>
        <dbReference type="Proteomes" id="UP000663841"/>
    </source>
</evidence>
<feature type="compositionally biased region" description="Low complexity" evidence="2">
    <location>
        <begin position="301"/>
        <end position="316"/>
    </location>
</feature>
<dbReference type="AlphaFoldDB" id="A0A8H2XBU8"/>
<feature type="compositionally biased region" description="Polar residues" evidence="2">
    <location>
        <begin position="321"/>
        <end position="334"/>
    </location>
</feature>
<evidence type="ECO:0000256" key="2">
    <source>
        <dbReference type="SAM" id="MobiDB-lite"/>
    </source>
</evidence>